<keyword evidence="2" id="KW-0217">Developmental protein</keyword>
<dbReference type="Gene3D" id="1.25.40.10">
    <property type="entry name" value="Tetratricopeptide repeat domain"/>
    <property type="match status" value="1"/>
</dbReference>
<comment type="caution">
    <text evidence="10">The sequence shown here is derived from an EMBL/GenBank/DDBJ whole genome shotgun (WGS) entry which is preliminary data.</text>
</comment>
<dbReference type="GO" id="GO:0005930">
    <property type="term" value="C:axoneme"/>
    <property type="evidence" value="ECO:0007669"/>
    <property type="project" value="TreeGrafter"/>
</dbReference>
<feature type="region of interest" description="Disordered" evidence="9">
    <location>
        <begin position="572"/>
        <end position="597"/>
    </location>
</feature>
<dbReference type="InterPro" id="IPR015943">
    <property type="entry name" value="WD40/YVTN_repeat-like_dom_sf"/>
</dbReference>
<keyword evidence="3" id="KW-0853">WD repeat</keyword>
<dbReference type="SUPFAM" id="SSF50978">
    <property type="entry name" value="WD40 repeat-like"/>
    <property type="match status" value="2"/>
</dbReference>
<feature type="compositionally biased region" description="Basic and acidic residues" evidence="9">
    <location>
        <begin position="575"/>
        <end position="587"/>
    </location>
</feature>
<dbReference type="Gene3D" id="2.130.10.10">
    <property type="entry name" value="YVTN repeat-like/Quinoprotein amine dehydrogenase"/>
    <property type="match status" value="2"/>
</dbReference>
<evidence type="ECO:0000256" key="2">
    <source>
        <dbReference type="ARBA" id="ARBA00022473"/>
    </source>
</evidence>
<proteinExistence type="inferred from homology"/>
<evidence type="ECO:0000256" key="8">
    <source>
        <dbReference type="ARBA" id="ARBA00038130"/>
    </source>
</evidence>
<dbReference type="VEuPathDB" id="ToxoDB:TGCAST_387450"/>
<evidence type="ECO:0000256" key="5">
    <source>
        <dbReference type="ARBA" id="ARBA00022803"/>
    </source>
</evidence>
<dbReference type="PANTHER" id="PTHR15722">
    <property type="entry name" value="IFT140/172-RELATED"/>
    <property type="match status" value="1"/>
</dbReference>
<name>A0A425I4Y6_TOXGO</name>
<evidence type="ECO:0000256" key="1">
    <source>
        <dbReference type="ARBA" id="ARBA00004138"/>
    </source>
</evidence>
<dbReference type="SMART" id="SM00320">
    <property type="entry name" value="WD40"/>
    <property type="match status" value="4"/>
</dbReference>
<evidence type="ECO:0000256" key="3">
    <source>
        <dbReference type="ARBA" id="ARBA00022574"/>
    </source>
</evidence>
<dbReference type="GO" id="GO:0036064">
    <property type="term" value="C:ciliary basal body"/>
    <property type="evidence" value="ECO:0007669"/>
    <property type="project" value="TreeGrafter"/>
</dbReference>
<dbReference type="GO" id="GO:0030992">
    <property type="term" value="C:intraciliary transport particle B"/>
    <property type="evidence" value="ECO:0007669"/>
    <property type="project" value="TreeGrafter"/>
</dbReference>
<reference evidence="10 11" key="1">
    <citation type="submission" date="2017-10" db="EMBL/GenBank/DDBJ databases">
        <authorList>
            <person name="Sibley D."/>
            <person name="Venepally P."/>
            <person name="Karamycheva S."/>
            <person name="Hadjithomas M."/>
            <person name="Khan A."/>
            <person name="Brunk B."/>
            <person name="Roos D."/>
            <person name="Caler E."/>
            <person name="Lorenzi H."/>
        </authorList>
    </citation>
    <scope>NUCLEOTIDE SEQUENCE [LARGE SCALE GENOMIC DNA]</scope>
    <source>
        <strain evidence="10 11">CAST</strain>
    </source>
</reference>
<evidence type="ECO:0000256" key="7">
    <source>
        <dbReference type="ARBA" id="ARBA00023273"/>
    </source>
</evidence>
<dbReference type="SUPFAM" id="SSF48452">
    <property type="entry name" value="TPR-like"/>
    <property type="match status" value="1"/>
</dbReference>
<dbReference type="Proteomes" id="UP000284452">
    <property type="component" value="Unassembled WGS sequence"/>
</dbReference>
<accession>A0A425I4Y6</accession>
<keyword evidence="6" id="KW-0969">Cilium</keyword>
<comment type="subcellular location">
    <subcellularLocation>
        <location evidence="1">Cell projection</location>
        <location evidence="1">Cilium</location>
    </subcellularLocation>
</comment>
<keyword evidence="4" id="KW-0677">Repeat</keyword>
<evidence type="ECO:0000313" key="11">
    <source>
        <dbReference type="Proteomes" id="UP000284452"/>
    </source>
</evidence>
<dbReference type="GO" id="GO:0042073">
    <property type="term" value="P:intraciliary transport"/>
    <property type="evidence" value="ECO:0007669"/>
    <property type="project" value="TreeGrafter"/>
</dbReference>
<protein>
    <submittedName>
        <fullName evidence="10">Putative intraflagellar transport protein</fullName>
    </submittedName>
</protein>
<gene>
    <name evidence="10" type="ORF">TGCAST_387450</name>
</gene>
<dbReference type="AlphaFoldDB" id="A0A425I4Y6"/>
<dbReference type="InterPro" id="IPR036322">
    <property type="entry name" value="WD40_repeat_dom_sf"/>
</dbReference>
<dbReference type="Pfam" id="PF00400">
    <property type="entry name" value="WD40"/>
    <property type="match status" value="1"/>
</dbReference>
<dbReference type="PANTHER" id="PTHR15722:SF2">
    <property type="entry name" value="INTRAFLAGELLAR TRANSPORT PROTEIN 172 HOMOLOG"/>
    <property type="match status" value="1"/>
</dbReference>
<dbReference type="InterPro" id="IPR011990">
    <property type="entry name" value="TPR-like_helical_dom_sf"/>
</dbReference>
<keyword evidence="5" id="KW-0802">TPR repeat</keyword>
<dbReference type="InterPro" id="IPR001680">
    <property type="entry name" value="WD40_rpt"/>
</dbReference>
<keyword evidence="10" id="KW-0282">Flagellum</keyword>
<evidence type="ECO:0000256" key="9">
    <source>
        <dbReference type="SAM" id="MobiDB-lite"/>
    </source>
</evidence>
<evidence type="ECO:0000256" key="4">
    <source>
        <dbReference type="ARBA" id="ARBA00022737"/>
    </source>
</evidence>
<evidence type="ECO:0000256" key="6">
    <source>
        <dbReference type="ARBA" id="ARBA00023069"/>
    </source>
</evidence>
<sequence length="905" mass="99616">MAAALAADRVVHLFDARGSKVDRFDTRPADKAATNAHSVTALALSPDASRVAVAQSDNMVVVYHLGLAKTDKKVVYRKFPTTAPVASVLWPSDVADTFFYGQIDGRVRVAHVDLNKAGTLFDRKSPLICFDCERSGTLLATGHADGSIQLCSMNASTSRATTREVYRFPVSVTAISCTAACVAAAAQTTEIALINREGNLMQLIDFRSMSPLSKEISSLAFHPSGSCLAVAAREHVRADRLSDGKSITLEAANENGEALKITEFVVYENRFLVAYTTDKQLILADVEQQKVSTITPTWAGSTRFVFDSQGVCLAHHKEDTVAVVVLGDSEIADLPEDWQPHERIPLRVAAVHMKYMACKEHVFLVDRILDLSCKNGKDRTVGDLECHSAVKWVKLTERGEKLAWRDSSRNLQLWDVATRTATLLLHDCTAAEFLPGTDALLGQQNFSSLHLWSSVHQRSQATPLQADGQLLKVICCKNGQHEAVLRRTDGSIFHQSLESTVVRLAACTRGKAYSQAVQILRDVDGAWTQELKNHCRSVAEHALADGFLDVAQFCYAILGDLARSRFLRNASRPAKQSEKREESHEEDPSQGPGDTQREAGKQYLLKARLAVFNKQFSVAEAILSENHDVDEAIEMYRNLHMFDASIRLAVRENRDVTQMKVQFHRWLMESGQEEKAGEAALRNGKDPELAVKCFMDGGLPFKAAGAIASNEQVSFSPTLLASVAAALSACKLHERAGDIFRRLGDTEKAVAAYRKGASFKKAVELSRECRPAAVAEIEEEWGDWLLERHEPEAATLHFVEAGCTRKAVQACLRAKQWKKAFHFLQELRAREGEEAARPYLLDLAETFTAIGNLSEAQCCFVQAGSCGKAVRVYVDAGLTDRGLQVNKESGDQDRASVFLRVPLTA</sequence>
<evidence type="ECO:0000313" key="10">
    <source>
        <dbReference type="EMBL" id="RQX73901.1"/>
    </source>
</evidence>
<comment type="similarity">
    <text evidence="8">Belongs to the IFT172 family.</text>
</comment>
<dbReference type="EMBL" id="AHIV02000488">
    <property type="protein sequence ID" value="RQX73901.1"/>
    <property type="molecule type" value="Genomic_DNA"/>
</dbReference>
<organism evidence="10 11">
    <name type="scientific">Toxoplasma gondii CAST</name>
    <dbReference type="NCBI Taxonomy" id="943122"/>
    <lineage>
        <taxon>Eukaryota</taxon>
        <taxon>Sar</taxon>
        <taxon>Alveolata</taxon>
        <taxon>Apicomplexa</taxon>
        <taxon>Conoidasida</taxon>
        <taxon>Coccidia</taxon>
        <taxon>Eucoccidiorida</taxon>
        <taxon>Eimeriorina</taxon>
        <taxon>Sarcocystidae</taxon>
        <taxon>Toxoplasma</taxon>
    </lineage>
</organism>
<keyword evidence="7" id="KW-0966">Cell projection</keyword>